<organism evidence="2 3">
    <name type="scientific">Amniculicola lignicola CBS 123094</name>
    <dbReference type="NCBI Taxonomy" id="1392246"/>
    <lineage>
        <taxon>Eukaryota</taxon>
        <taxon>Fungi</taxon>
        <taxon>Dikarya</taxon>
        <taxon>Ascomycota</taxon>
        <taxon>Pezizomycotina</taxon>
        <taxon>Dothideomycetes</taxon>
        <taxon>Pleosporomycetidae</taxon>
        <taxon>Pleosporales</taxon>
        <taxon>Amniculicolaceae</taxon>
        <taxon>Amniculicola</taxon>
    </lineage>
</organism>
<dbReference type="AlphaFoldDB" id="A0A6A5X334"/>
<keyword evidence="3" id="KW-1185">Reference proteome</keyword>
<evidence type="ECO:0008006" key="4">
    <source>
        <dbReference type="Google" id="ProtNLM"/>
    </source>
</evidence>
<dbReference type="OrthoDB" id="3795769at2759"/>
<name>A0A6A5X334_9PLEO</name>
<feature type="region of interest" description="Disordered" evidence="1">
    <location>
        <begin position="106"/>
        <end position="144"/>
    </location>
</feature>
<gene>
    <name evidence="2" type="ORF">P154DRAFT_117534</name>
</gene>
<sequence length="306" mass="35671">MVHFPAEILHGILLQVDGYQYEIYPMALVSRHWRDAVESIRYKETTLTVYGRYENATTKSQLFWELPCEFRYSPRRKRFLRGLEIHLLRQFPDPFPDWLPKWQTSSNEVSAGDTSDGRDRSNDDGIRNSEESFASHEGSIKSQDTDDYLSWNWDDILNVELEDTPSARFRLFRRAHFLVLDTIKHIWEELLSWGDALSVSSIHLVVSGRSHYELLGDAFQDGSIAQQFFPDDRWLESSCLSQIPLLPSVTRFSVASNQGSPVDLWPQVVACQMAHTLPCLESLYIAGDDYDRSSYYLRKYFRECKY</sequence>
<accession>A0A6A5X334</accession>
<reference evidence="2" key="1">
    <citation type="journal article" date="2020" name="Stud. Mycol.">
        <title>101 Dothideomycetes genomes: a test case for predicting lifestyles and emergence of pathogens.</title>
        <authorList>
            <person name="Haridas S."/>
            <person name="Albert R."/>
            <person name="Binder M."/>
            <person name="Bloem J."/>
            <person name="Labutti K."/>
            <person name="Salamov A."/>
            <person name="Andreopoulos B."/>
            <person name="Baker S."/>
            <person name="Barry K."/>
            <person name="Bills G."/>
            <person name="Bluhm B."/>
            <person name="Cannon C."/>
            <person name="Castanera R."/>
            <person name="Culley D."/>
            <person name="Daum C."/>
            <person name="Ezra D."/>
            <person name="Gonzalez J."/>
            <person name="Henrissat B."/>
            <person name="Kuo A."/>
            <person name="Liang C."/>
            <person name="Lipzen A."/>
            <person name="Lutzoni F."/>
            <person name="Magnuson J."/>
            <person name="Mondo S."/>
            <person name="Nolan M."/>
            <person name="Ohm R."/>
            <person name="Pangilinan J."/>
            <person name="Park H.-J."/>
            <person name="Ramirez L."/>
            <person name="Alfaro M."/>
            <person name="Sun H."/>
            <person name="Tritt A."/>
            <person name="Yoshinaga Y."/>
            <person name="Zwiers L.-H."/>
            <person name="Turgeon B."/>
            <person name="Goodwin S."/>
            <person name="Spatafora J."/>
            <person name="Crous P."/>
            <person name="Grigoriev I."/>
        </authorList>
    </citation>
    <scope>NUCLEOTIDE SEQUENCE</scope>
    <source>
        <strain evidence="2">CBS 123094</strain>
    </source>
</reference>
<evidence type="ECO:0000313" key="2">
    <source>
        <dbReference type="EMBL" id="KAF2007320.1"/>
    </source>
</evidence>
<evidence type="ECO:0000256" key="1">
    <source>
        <dbReference type="SAM" id="MobiDB-lite"/>
    </source>
</evidence>
<dbReference type="EMBL" id="ML977557">
    <property type="protein sequence ID" value="KAF2007320.1"/>
    <property type="molecule type" value="Genomic_DNA"/>
</dbReference>
<proteinExistence type="predicted"/>
<protein>
    <recommendedName>
        <fullName evidence="4">F-box domain-containing protein</fullName>
    </recommendedName>
</protein>
<evidence type="ECO:0000313" key="3">
    <source>
        <dbReference type="Proteomes" id="UP000799779"/>
    </source>
</evidence>
<dbReference type="Proteomes" id="UP000799779">
    <property type="component" value="Unassembled WGS sequence"/>
</dbReference>
<feature type="compositionally biased region" description="Basic and acidic residues" evidence="1">
    <location>
        <begin position="115"/>
        <end position="134"/>
    </location>
</feature>